<accession>A0ABN6J0I0</accession>
<dbReference type="NCBIfam" id="NF045663">
    <property type="entry name" value="diclust_near_Sec"/>
    <property type="match status" value="1"/>
</dbReference>
<evidence type="ECO:0000313" key="7">
    <source>
        <dbReference type="EMBL" id="BCZ46471.1"/>
    </source>
</evidence>
<dbReference type="Gene3D" id="1.10.1060.10">
    <property type="entry name" value="Alpha-helical ferredoxin"/>
    <property type="match status" value="2"/>
</dbReference>
<dbReference type="Pfam" id="PF02754">
    <property type="entry name" value="CCG"/>
    <property type="match status" value="2"/>
</dbReference>
<evidence type="ECO:0000256" key="4">
    <source>
        <dbReference type="ARBA" id="ARBA00023004"/>
    </source>
</evidence>
<keyword evidence="5" id="KW-0411">Iron-sulfur</keyword>
<dbReference type="PROSITE" id="PS51379">
    <property type="entry name" value="4FE4S_FER_2"/>
    <property type="match status" value="1"/>
</dbReference>
<keyword evidence="8" id="KW-1185">Reference proteome</keyword>
<dbReference type="PROSITE" id="PS00198">
    <property type="entry name" value="4FE4S_FER_1"/>
    <property type="match status" value="1"/>
</dbReference>
<dbReference type="Pfam" id="PF13450">
    <property type="entry name" value="NAD_binding_8"/>
    <property type="match status" value="1"/>
</dbReference>
<dbReference type="InterPro" id="IPR051460">
    <property type="entry name" value="HdrC_iron-sulfur_subunit"/>
</dbReference>
<evidence type="ECO:0000256" key="5">
    <source>
        <dbReference type="ARBA" id="ARBA00023014"/>
    </source>
</evidence>
<dbReference type="PANTHER" id="PTHR43255">
    <property type="entry name" value="IRON-SULFUR-BINDING OXIDOREDUCTASE FADF-RELATED-RELATED"/>
    <property type="match status" value="1"/>
</dbReference>
<evidence type="ECO:0000259" key="6">
    <source>
        <dbReference type="PROSITE" id="PS51379"/>
    </source>
</evidence>
<dbReference type="SUPFAM" id="SSF46548">
    <property type="entry name" value="alpha-helical ferredoxin"/>
    <property type="match status" value="1"/>
</dbReference>
<sequence length="757" mass="86108">MDLEKLLAVQAKCINDNPPACNTECPIHVDVKGIILEIRKGNFEESYRILKKRMPFTNIIGLVCDHPCETSCLTNVDGKAISIHELERAVVTYGGMAKIKTLPIPKNDKRVAIVGGGISGITCAYDLNQKGYGIDIFEKESQAGGSFLKFSEKILQQKQIQYEITKLEELGIEIKVNYEVTTENFENILDEYDAVFIGTGVWQQKFNIDEVTMQTEIEKVFVGGSLAHGQESVIQSVYTGRLAAVSIDRFVQKKSLTALRGKEGSYKSILKIDTENEKVSPRIEPENITFTKEEAINEALRCVQCECHKCVKACIHLQKEKLDPKAYIRTINQNERIILGDHYANKTINSCLECGLCGAVCPESINMADIIKETRKSMVSKDKMPISAHDFALKDMEFTNSQYFELIKHQPGKNNSKYVFYPGCQLSASYSEYVVKAYNYLMEKLDGGVGLYLGCCGAPADFAGRQEQYNNSMEKIYSNLKMLGNPIVITACSTCFNNFKGNIEEIEIKSLWEIFDEKGLPSDVKLGNGKVLAVHDACTTRKEKSIHESIRNIAKSLGYKIEEPEFTRETTKCCGFGGLVYFSNKEFSKEVTENRIKDSENDFLAYCAMCRDLFVLKGKKTYHILDLIYGNKSIEISDMKVPTLSERRANRFRLKKEMLKNLWGEKMEIKDEYDELKIVIDDKIRNKMEDELILEMDIKKVIGDAEKNKNSFFNPENKHILAWRRLVNVTFWVEYEKINDTFKIINAYSHRMDVTGV</sequence>
<dbReference type="Proteomes" id="UP000824633">
    <property type="component" value="Chromosome"/>
</dbReference>
<dbReference type="InterPro" id="IPR017896">
    <property type="entry name" value="4Fe4S_Fe-S-bd"/>
</dbReference>
<evidence type="ECO:0000256" key="1">
    <source>
        <dbReference type="ARBA" id="ARBA00022485"/>
    </source>
</evidence>
<dbReference type="PANTHER" id="PTHR43255:SF1">
    <property type="entry name" value="IRON-SULFUR-BINDING OXIDOREDUCTASE FADF-RELATED"/>
    <property type="match status" value="1"/>
</dbReference>
<dbReference type="SUPFAM" id="SSF51971">
    <property type="entry name" value="Nucleotide-binding domain"/>
    <property type="match status" value="1"/>
</dbReference>
<dbReference type="EMBL" id="AP024849">
    <property type="protein sequence ID" value="BCZ46471.1"/>
    <property type="molecule type" value="Genomic_DNA"/>
</dbReference>
<organism evidence="7 8">
    <name type="scientific">Clostridium gelidum</name>
    <dbReference type="NCBI Taxonomy" id="704125"/>
    <lineage>
        <taxon>Bacteria</taxon>
        <taxon>Bacillati</taxon>
        <taxon>Bacillota</taxon>
        <taxon>Clostridia</taxon>
        <taxon>Eubacteriales</taxon>
        <taxon>Clostridiaceae</taxon>
        <taxon>Clostridium</taxon>
    </lineage>
</organism>
<reference evidence="8" key="1">
    <citation type="submission" date="2021-07" db="EMBL/GenBank/DDBJ databases">
        <title>Complete genome sequencing of a Clostridium isolate.</title>
        <authorList>
            <person name="Ueki A."/>
            <person name="Tonouchi A."/>
        </authorList>
    </citation>
    <scope>NUCLEOTIDE SEQUENCE [LARGE SCALE GENOMIC DNA]</scope>
    <source>
        <strain evidence="8">C5S11</strain>
    </source>
</reference>
<dbReference type="InterPro" id="IPR028261">
    <property type="entry name" value="DPD_II"/>
</dbReference>
<dbReference type="InterPro" id="IPR009051">
    <property type="entry name" value="Helical_ferredxn"/>
</dbReference>
<feature type="domain" description="4Fe-4S ferredoxin-type" evidence="6">
    <location>
        <begin position="340"/>
        <end position="370"/>
    </location>
</feature>
<dbReference type="InterPro" id="IPR036188">
    <property type="entry name" value="FAD/NAD-bd_sf"/>
</dbReference>
<dbReference type="InterPro" id="IPR017900">
    <property type="entry name" value="4Fe4S_Fe_S_CS"/>
</dbReference>
<dbReference type="PRINTS" id="PR00419">
    <property type="entry name" value="ADXRDTASE"/>
</dbReference>
<dbReference type="Pfam" id="PF14691">
    <property type="entry name" value="Fer4_20"/>
    <property type="match status" value="1"/>
</dbReference>
<dbReference type="RefSeq" id="WP_224037946.1">
    <property type="nucleotide sequence ID" value="NZ_AP024849.1"/>
</dbReference>
<protein>
    <recommendedName>
        <fullName evidence="6">4Fe-4S ferredoxin-type domain-containing protein</fullName>
    </recommendedName>
</protein>
<evidence type="ECO:0000313" key="8">
    <source>
        <dbReference type="Proteomes" id="UP000824633"/>
    </source>
</evidence>
<keyword evidence="3" id="KW-0560">Oxidoreductase</keyword>
<dbReference type="InterPro" id="IPR004017">
    <property type="entry name" value="Cys_rich_dom"/>
</dbReference>
<dbReference type="Gene3D" id="3.50.50.60">
    <property type="entry name" value="FAD/NAD(P)-binding domain"/>
    <property type="match status" value="1"/>
</dbReference>
<keyword evidence="2" id="KW-0479">Metal-binding</keyword>
<keyword evidence="4" id="KW-0408">Iron</keyword>
<name>A0ABN6J0I0_9CLOT</name>
<dbReference type="Pfam" id="PF13534">
    <property type="entry name" value="Fer4_17"/>
    <property type="match status" value="1"/>
</dbReference>
<evidence type="ECO:0000256" key="2">
    <source>
        <dbReference type="ARBA" id="ARBA00022723"/>
    </source>
</evidence>
<proteinExistence type="predicted"/>
<evidence type="ECO:0000256" key="3">
    <source>
        <dbReference type="ARBA" id="ARBA00023002"/>
    </source>
</evidence>
<keyword evidence="1" id="KW-0004">4Fe-4S</keyword>
<gene>
    <name evidence="7" type="ORF">psyc5s11_25380</name>
</gene>